<accession>A0AA41R287</accession>
<dbReference type="InterPro" id="IPR029057">
    <property type="entry name" value="PRTase-like"/>
</dbReference>
<dbReference type="InterPro" id="IPR051910">
    <property type="entry name" value="ComF/GntX_DNA_util-trans"/>
</dbReference>
<dbReference type="AlphaFoldDB" id="A0AA41R287"/>
<dbReference type="CDD" id="cd06223">
    <property type="entry name" value="PRTases_typeI"/>
    <property type="match status" value="1"/>
</dbReference>
<dbReference type="EMBL" id="JALJRB010000008">
    <property type="protein sequence ID" value="MCJ8500724.1"/>
    <property type="molecule type" value="Genomic_DNA"/>
</dbReference>
<sequence>MASGRWMDGNPLVRLVRSLSAAILPPVCCDCGRLFRMPAEPMAPEARAPLAHWFRFLLRQHLCSGCAQRFAAVGSPRCPCCGEPFASPHGLDHLCGVCRAQPPRFAAARAAGRYEGPLRTLIHQHKYGGREHLGSLLGRLLWEVLRREWDPAVIDHVLPVPLHPRRLRQRGFNQSLALIQGWPRLARSEGVAAADDWVAPRWLVRRRPTRPQTGLTRKERAANLQQAFGVHPAAAIAGRRILVVDDVLTTGATADACAGVLLDRGAAEVRLLTVARAV</sequence>
<dbReference type="RefSeq" id="WP_246906004.1">
    <property type="nucleotide sequence ID" value="NZ_JALJRB010000008.1"/>
</dbReference>
<comment type="caution">
    <text evidence="3">The sequence shown here is derived from an EMBL/GenBank/DDBJ whole genome shotgun (WGS) entry which is preliminary data.</text>
</comment>
<dbReference type="PANTHER" id="PTHR47505:SF1">
    <property type="entry name" value="DNA UTILIZATION PROTEIN YHGH"/>
    <property type="match status" value="1"/>
</dbReference>
<comment type="similarity">
    <text evidence="1">Belongs to the ComF/GntX family.</text>
</comment>
<dbReference type="InterPro" id="IPR000836">
    <property type="entry name" value="PRTase_dom"/>
</dbReference>
<evidence type="ECO:0000313" key="3">
    <source>
        <dbReference type="EMBL" id="MCJ8500724.1"/>
    </source>
</evidence>
<reference evidence="3" key="1">
    <citation type="submission" date="2022-04" db="EMBL/GenBank/DDBJ databases">
        <title>Desulfatitalea alkaliphila sp. nov., a novel anaerobic sulfate-reducing bacterium isolated from terrestrial mud volcano, Taman Peninsula, Russia.</title>
        <authorList>
            <person name="Khomyakova M.A."/>
            <person name="Merkel A.Y."/>
            <person name="Slobodkin A.I."/>
        </authorList>
    </citation>
    <scope>NUCLEOTIDE SEQUENCE</scope>
    <source>
        <strain evidence="3">M08but</strain>
    </source>
</reference>
<dbReference type="Pfam" id="PF00156">
    <property type="entry name" value="Pribosyltran"/>
    <property type="match status" value="1"/>
</dbReference>
<evidence type="ECO:0000259" key="2">
    <source>
        <dbReference type="Pfam" id="PF00156"/>
    </source>
</evidence>
<keyword evidence="4" id="KW-1185">Reference proteome</keyword>
<dbReference type="Proteomes" id="UP001165427">
    <property type="component" value="Unassembled WGS sequence"/>
</dbReference>
<organism evidence="3 4">
    <name type="scientific">Desulfatitalea alkaliphila</name>
    <dbReference type="NCBI Taxonomy" id="2929485"/>
    <lineage>
        <taxon>Bacteria</taxon>
        <taxon>Pseudomonadati</taxon>
        <taxon>Thermodesulfobacteriota</taxon>
        <taxon>Desulfobacteria</taxon>
        <taxon>Desulfobacterales</taxon>
        <taxon>Desulfosarcinaceae</taxon>
        <taxon>Desulfatitalea</taxon>
    </lineage>
</organism>
<name>A0AA41R287_9BACT</name>
<dbReference type="Gene3D" id="3.40.50.2020">
    <property type="match status" value="1"/>
</dbReference>
<proteinExistence type="inferred from homology"/>
<gene>
    <name evidence="3" type="ORF">MRX98_09095</name>
</gene>
<evidence type="ECO:0000313" key="4">
    <source>
        <dbReference type="Proteomes" id="UP001165427"/>
    </source>
</evidence>
<dbReference type="PANTHER" id="PTHR47505">
    <property type="entry name" value="DNA UTILIZATION PROTEIN YHGH"/>
    <property type="match status" value="1"/>
</dbReference>
<protein>
    <submittedName>
        <fullName evidence="3">ComF family protein</fullName>
    </submittedName>
</protein>
<feature type="domain" description="Phosphoribosyltransferase" evidence="2">
    <location>
        <begin position="225"/>
        <end position="275"/>
    </location>
</feature>
<dbReference type="SUPFAM" id="SSF53271">
    <property type="entry name" value="PRTase-like"/>
    <property type="match status" value="1"/>
</dbReference>
<evidence type="ECO:0000256" key="1">
    <source>
        <dbReference type="ARBA" id="ARBA00008007"/>
    </source>
</evidence>